<dbReference type="SUPFAM" id="SSF48452">
    <property type="entry name" value="TPR-like"/>
    <property type="match status" value="1"/>
</dbReference>
<evidence type="ECO:0000313" key="8">
    <source>
        <dbReference type="EMBL" id="CDN33099.1"/>
    </source>
</evidence>
<reference evidence="8 9" key="1">
    <citation type="journal article" date="2015" name="Genome Announc.">
        <title>Complete Genome Sequence of the Novel Leech Symbiont Mucinivorans hirudinis M3T.</title>
        <authorList>
            <person name="Nelson M.C."/>
            <person name="Bomar L."/>
            <person name="Graf J."/>
        </authorList>
    </citation>
    <scope>NUCLEOTIDE SEQUENCE [LARGE SCALE GENOMIC DNA]</scope>
    <source>
        <strain evidence="9">M3</strain>
    </source>
</reference>
<evidence type="ECO:0000259" key="6">
    <source>
        <dbReference type="Pfam" id="PF07980"/>
    </source>
</evidence>
<evidence type="ECO:0000259" key="7">
    <source>
        <dbReference type="Pfam" id="PF14322"/>
    </source>
</evidence>
<evidence type="ECO:0000256" key="2">
    <source>
        <dbReference type="ARBA" id="ARBA00006275"/>
    </source>
</evidence>
<organism evidence="8 9">
    <name type="scientific">Mucinivorans hirudinis</name>
    <dbReference type="NCBI Taxonomy" id="1433126"/>
    <lineage>
        <taxon>Bacteria</taxon>
        <taxon>Pseudomonadati</taxon>
        <taxon>Bacteroidota</taxon>
        <taxon>Bacteroidia</taxon>
        <taxon>Bacteroidales</taxon>
        <taxon>Rikenellaceae</taxon>
        <taxon>Mucinivorans</taxon>
    </lineage>
</organism>
<dbReference type="STRING" id="1433126.BN938_3037"/>
<keyword evidence="4" id="KW-0472">Membrane</keyword>
<dbReference type="KEGG" id="rbc:BN938_3037"/>
<dbReference type="InterPro" id="IPR011990">
    <property type="entry name" value="TPR-like_helical_dom_sf"/>
</dbReference>
<dbReference type="AlphaFoldDB" id="A0A060REX1"/>
<feature type="domain" description="SusD-like N-terminal" evidence="7">
    <location>
        <begin position="99"/>
        <end position="222"/>
    </location>
</feature>
<dbReference type="HOGENOM" id="CLU_015553_0_0_10"/>
<dbReference type="OrthoDB" id="5694214at2"/>
<dbReference type="PROSITE" id="PS51257">
    <property type="entry name" value="PROKAR_LIPOPROTEIN"/>
    <property type="match status" value="1"/>
</dbReference>
<name>A0A060REX1_9BACT</name>
<dbReference type="CDD" id="cd08977">
    <property type="entry name" value="SusD"/>
    <property type="match status" value="1"/>
</dbReference>
<protein>
    <submittedName>
        <fullName evidence="8">SusD family outer membrane protein</fullName>
    </submittedName>
</protein>
<dbReference type="Gene3D" id="1.25.40.390">
    <property type="match status" value="1"/>
</dbReference>
<evidence type="ECO:0000256" key="5">
    <source>
        <dbReference type="ARBA" id="ARBA00023237"/>
    </source>
</evidence>
<dbReference type="PATRIC" id="fig|1433126.3.peg.3004"/>
<dbReference type="EMBL" id="HG934468">
    <property type="protein sequence ID" value="CDN33099.1"/>
    <property type="molecule type" value="Genomic_DNA"/>
</dbReference>
<dbReference type="InterPro" id="IPR033985">
    <property type="entry name" value="SusD-like_N"/>
</dbReference>
<sequence>MKNITLKLAISLLVVSTLFSCKDFLNKNPLSAPSKDNFYSNDAEVNMGVVGIYNRLLLSTDYGLSYVAALDHCTDVGWYRMANASLQTIGNGSHDAGVGFAMAFWRDAFSMIGRCNLLLDNMPKHIDNITPAVYERADAEARFFRAYNYALLSELYGDVPLIKTTLPLSQSSVSRNPKSEVVSFIVAELEAIAGKLPRTVAAGERGRINRWTVYALLSRVALYNGLWERSAAAASEVMKSGDHALDPSYAKIFTYDGVNSKETLFAIQYGKSQATWQALGSFGTRMVSAAAIYIPVQATVDSYECTDGQTIDKSPLYNPAKPFENRDPRLAANIALPGSEYMNYQFETHRDSVKCLNYTTGKLVDNIEATHAYASFSGYNWRKYTDKKDLTSVTQSELQFILFRYAEVLLNYAEAKIEGGTIDQSVLDAINSVRARAYGVDIASAGYPKITTMNKEELRNVVRRERKSELVLEGFRLFDIRRWKIAEKVMPGALYGRVKASGTLGRLSNAPVVSADGTPSYANVTNRADMFVIEQRQFNAGRDYLWPIPKVEVETNPNLLPNNPGY</sequence>
<keyword evidence="9" id="KW-1185">Reference proteome</keyword>
<dbReference type="InterPro" id="IPR012944">
    <property type="entry name" value="SusD_RagB_dom"/>
</dbReference>
<accession>A0A060REX1</accession>
<dbReference type="GO" id="GO:0009279">
    <property type="term" value="C:cell outer membrane"/>
    <property type="evidence" value="ECO:0007669"/>
    <property type="project" value="UniProtKB-SubCell"/>
</dbReference>
<feature type="domain" description="RagB/SusD" evidence="6">
    <location>
        <begin position="287"/>
        <end position="566"/>
    </location>
</feature>
<dbReference type="eggNOG" id="COG1435">
    <property type="taxonomic scope" value="Bacteria"/>
</dbReference>
<evidence type="ECO:0000256" key="4">
    <source>
        <dbReference type="ARBA" id="ARBA00023136"/>
    </source>
</evidence>
<dbReference type="Pfam" id="PF07980">
    <property type="entry name" value="SusD_RagB"/>
    <property type="match status" value="1"/>
</dbReference>
<keyword evidence="3" id="KW-0732">Signal</keyword>
<proteinExistence type="inferred from homology"/>
<dbReference type="Proteomes" id="UP000027616">
    <property type="component" value="Chromosome I"/>
</dbReference>
<dbReference type="Pfam" id="PF14322">
    <property type="entry name" value="SusD-like_3"/>
    <property type="match status" value="1"/>
</dbReference>
<evidence type="ECO:0000256" key="3">
    <source>
        <dbReference type="ARBA" id="ARBA00022729"/>
    </source>
</evidence>
<comment type="subcellular location">
    <subcellularLocation>
        <location evidence="1">Cell outer membrane</location>
    </subcellularLocation>
</comment>
<evidence type="ECO:0000256" key="1">
    <source>
        <dbReference type="ARBA" id="ARBA00004442"/>
    </source>
</evidence>
<keyword evidence="5" id="KW-0998">Cell outer membrane</keyword>
<gene>
    <name evidence="8" type="ORF">BN938_3037</name>
</gene>
<evidence type="ECO:0000313" key="9">
    <source>
        <dbReference type="Proteomes" id="UP000027616"/>
    </source>
</evidence>
<comment type="similarity">
    <text evidence="2">Belongs to the SusD family.</text>
</comment>